<reference evidence="1" key="1">
    <citation type="journal article" date="2017" name="Nature">
        <title>The sunflower genome provides insights into oil metabolism, flowering and Asterid evolution.</title>
        <authorList>
            <person name="Badouin H."/>
            <person name="Gouzy J."/>
            <person name="Grassa C.J."/>
            <person name="Murat F."/>
            <person name="Staton S.E."/>
            <person name="Cottret L."/>
            <person name="Lelandais-Briere C."/>
            <person name="Owens G.L."/>
            <person name="Carrere S."/>
            <person name="Mayjonade B."/>
            <person name="Legrand L."/>
            <person name="Gill N."/>
            <person name="Kane N.C."/>
            <person name="Bowers J.E."/>
            <person name="Hubner S."/>
            <person name="Bellec A."/>
            <person name="Berard A."/>
            <person name="Berges H."/>
            <person name="Blanchet N."/>
            <person name="Boniface M.C."/>
            <person name="Brunel D."/>
            <person name="Catrice O."/>
            <person name="Chaidir N."/>
            <person name="Claudel C."/>
            <person name="Donnadieu C."/>
            <person name="Faraut T."/>
            <person name="Fievet G."/>
            <person name="Helmstetter N."/>
            <person name="King M."/>
            <person name="Knapp S.J."/>
            <person name="Lai Z."/>
            <person name="Le Paslier M.C."/>
            <person name="Lippi Y."/>
            <person name="Lorenzon L."/>
            <person name="Mandel J.R."/>
            <person name="Marage G."/>
            <person name="Marchand G."/>
            <person name="Marquand E."/>
            <person name="Bret-Mestries E."/>
            <person name="Morien E."/>
            <person name="Nambeesan S."/>
            <person name="Nguyen T."/>
            <person name="Pegot-Espagnet P."/>
            <person name="Pouilly N."/>
            <person name="Raftis F."/>
            <person name="Sallet E."/>
            <person name="Schiex T."/>
            <person name="Thomas J."/>
            <person name="Vandecasteele C."/>
            <person name="Vares D."/>
            <person name="Vear F."/>
            <person name="Vautrin S."/>
            <person name="Crespi M."/>
            <person name="Mangin B."/>
            <person name="Burke J.M."/>
            <person name="Salse J."/>
            <person name="Munos S."/>
            <person name="Vincourt P."/>
            <person name="Rieseberg L.H."/>
            <person name="Langlade N.B."/>
        </authorList>
    </citation>
    <scope>NUCLEOTIDE SEQUENCE</scope>
    <source>
        <tissue evidence="1">Leaves</tissue>
    </source>
</reference>
<gene>
    <name evidence="1" type="ORF">HanXRQr2_Chr08g0347311</name>
</gene>
<reference evidence="1" key="2">
    <citation type="submission" date="2020-06" db="EMBL/GenBank/DDBJ databases">
        <title>Helianthus annuus Genome sequencing and assembly Release 2.</title>
        <authorList>
            <person name="Gouzy J."/>
            <person name="Langlade N."/>
            <person name="Munos S."/>
        </authorList>
    </citation>
    <scope>NUCLEOTIDE SEQUENCE</scope>
    <source>
        <tissue evidence="1">Leaves</tissue>
    </source>
</reference>
<dbReference type="AlphaFoldDB" id="A0A9K3ND61"/>
<dbReference type="EMBL" id="MNCJ02000323">
    <property type="protein sequence ID" value="KAF5796087.1"/>
    <property type="molecule type" value="Genomic_DNA"/>
</dbReference>
<proteinExistence type="predicted"/>
<sequence length="140" mass="16237">MLAAMFLPGTFSGTLYRRNLKIEAKLLLTICILNVIPRRGDKQEVRYPEIPVLYSLLHGSPRFPIRYLIMNHLWICRNKVGRSIILYCRIITGLLKQFKAITSEDKGAGKRHKPFDIQRMGIGCTYDQSERYHKLKSEGQ</sequence>
<dbReference type="Proteomes" id="UP000215914">
    <property type="component" value="Unassembled WGS sequence"/>
</dbReference>
<evidence type="ECO:0000313" key="1">
    <source>
        <dbReference type="EMBL" id="KAF5796087.1"/>
    </source>
</evidence>
<dbReference type="Gramene" id="mRNA:HanXRQr2_Chr08g0347311">
    <property type="protein sequence ID" value="CDS:HanXRQr2_Chr08g0347311.1"/>
    <property type="gene ID" value="HanXRQr2_Chr08g0347311"/>
</dbReference>
<evidence type="ECO:0000313" key="2">
    <source>
        <dbReference type="Proteomes" id="UP000215914"/>
    </source>
</evidence>
<keyword evidence="2" id="KW-1185">Reference proteome</keyword>
<name>A0A9K3ND61_HELAN</name>
<organism evidence="1 2">
    <name type="scientific">Helianthus annuus</name>
    <name type="common">Common sunflower</name>
    <dbReference type="NCBI Taxonomy" id="4232"/>
    <lineage>
        <taxon>Eukaryota</taxon>
        <taxon>Viridiplantae</taxon>
        <taxon>Streptophyta</taxon>
        <taxon>Embryophyta</taxon>
        <taxon>Tracheophyta</taxon>
        <taxon>Spermatophyta</taxon>
        <taxon>Magnoliopsida</taxon>
        <taxon>eudicotyledons</taxon>
        <taxon>Gunneridae</taxon>
        <taxon>Pentapetalae</taxon>
        <taxon>asterids</taxon>
        <taxon>campanulids</taxon>
        <taxon>Asterales</taxon>
        <taxon>Asteraceae</taxon>
        <taxon>Asteroideae</taxon>
        <taxon>Heliantheae alliance</taxon>
        <taxon>Heliantheae</taxon>
        <taxon>Helianthus</taxon>
    </lineage>
</organism>
<comment type="caution">
    <text evidence="1">The sequence shown here is derived from an EMBL/GenBank/DDBJ whole genome shotgun (WGS) entry which is preliminary data.</text>
</comment>
<protein>
    <submittedName>
        <fullName evidence="1">Uncharacterized protein</fullName>
    </submittedName>
</protein>
<accession>A0A9K3ND61</accession>